<organism evidence="2 3">
    <name type="scientific">Rotaria magnacalcarata</name>
    <dbReference type="NCBI Taxonomy" id="392030"/>
    <lineage>
        <taxon>Eukaryota</taxon>
        <taxon>Metazoa</taxon>
        <taxon>Spiralia</taxon>
        <taxon>Gnathifera</taxon>
        <taxon>Rotifera</taxon>
        <taxon>Eurotatoria</taxon>
        <taxon>Bdelloidea</taxon>
        <taxon>Philodinida</taxon>
        <taxon>Philodinidae</taxon>
        <taxon>Rotaria</taxon>
    </lineage>
</organism>
<evidence type="ECO:0000313" key="3">
    <source>
        <dbReference type="Proteomes" id="UP000663856"/>
    </source>
</evidence>
<evidence type="ECO:0000313" key="2">
    <source>
        <dbReference type="EMBL" id="CAF2041751.1"/>
    </source>
</evidence>
<dbReference type="Gene3D" id="3.40.30.10">
    <property type="entry name" value="Glutaredoxin"/>
    <property type="match status" value="1"/>
</dbReference>
<dbReference type="SUPFAM" id="SSF52833">
    <property type="entry name" value="Thioredoxin-like"/>
    <property type="match status" value="1"/>
</dbReference>
<dbReference type="InterPro" id="IPR004045">
    <property type="entry name" value="Glutathione_S-Trfase_N"/>
</dbReference>
<reference evidence="2" key="1">
    <citation type="submission" date="2021-02" db="EMBL/GenBank/DDBJ databases">
        <authorList>
            <person name="Nowell W R."/>
        </authorList>
    </citation>
    <scope>NUCLEOTIDE SEQUENCE</scope>
</reference>
<gene>
    <name evidence="2" type="ORF">WKI299_LOCUS8440</name>
</gene>
<dbReference type="AlphaFoldDB" id="A0A816NZ81"/>
<evidence type="ECO:0000259" key="1">
    <source>
        <dbReference type="Pfam" id="PF13409"/>
    </source>
</evidence>
<dbReference type="InterPro" id="IPR036249">
    <property type="entry name" value="Thioredoxin-like_sf"/>
</dbReference>
<dbReference type="EMBL" id="CAJNRF010002724">
    <property type="protein sequence ID" value="CAF2041751.1"/>
    <property type="molecule type" value="Genomic_DNA"/>
</dbReference>
<proteinExistence type="predicted"/>
<comment type="caution">
    <text evidence="2">The sequence shown here is derived from an EMBL/GenBank/DDBJ whole genome shotgun (WGS) entry which is preliminary data.</text>
</comment>
<feature type="domain" description="GST N-terminal" evidence="1">
    <location>
        <begin position="20"/>
        <end position="86"/>
    </location>
</feature>
<dbReference type="Pfam" id="PF13409">
    <property type="entry name" value="GST_N_2"/>
    <property type="match status" value="1"/>
</dbReference>
<dbReference type="Gene3D" id="1.20.1050.10">
    <property type="match status" value="1"/>
</dbReference>
<protein>
    <recommendedName>
        <fullName evidence="1">GST N-terminal domain-containing protein</fullName>
    </recommendedName>
</protein>
<dbReference type="Proteomes" id="UP000663856">
    <property type="component" value="Unassembled WGS sequence"/>
</dbReference>
<sequence>MNQVIKLYELAPSPTSTRYYSPTTWKTRMGLLHKNVGFETVPINFLDLRGDLAIRSGQTNITVPAIELPDGTFIYDSFRIAEWLEDNYLEAPSLFTGDGKPSRDAHPEHVATGKNYARLIDLGLGASKSEWAVWYDLFFPQLDQQIIGEEQRIYFTSDSRLGPHGYQKLLALDRQELIRRAKMNVQPLVEFLREHPNQYFQGAHPGQVDYIIFGRYAYCRMLDPVLTKEIWDEQGEELRNWIRKLSQAYNGHAQLLFDSL</sequence>
<name>A0A816NZ81_9BILA</name>
<accession>A0A816NZ81</accession>